<dbReference type="Proteomes" id="UP000326170">
    <property type="component" value="Chromosome"/>
</dbReference>
<dbReference type="RefSeq" id="WP_152939291.1">
    <property type="nucleotide sequence ID" value="NZ_CP045488.1"/>
</dbReference>
<proteinExistence type="predicted"/>
<dbReference type="KEGG" id="nas:GCU68_04280"/>
<evidence type="ECO:0000313" key="1">
    <source>
        <dbReference type="EMBL" id="QFU81816.1"/>
    </source>
</evidence>
<sequence>MIRVSELHLTVGEKTYVAPLLEDEAPESVRALKSFLPLESELMHVRWSGHATWINIDEIELPDLPRENHTVYPSRGDVLLYPGYKNEQEILVACGPTCFKSPAGELAGNHVATLEATRDELTALEEHTLRDGVQPVTVAIRESTED</sequence>
<dbReference type="EMBL" id="CP045488">
    <property type="protein sequence ID" value="QFU81816.1"/>
    <property type="molecule type" value="Genomic_DNA"/>
</dbReference>
<name>A0A5P9P1B1_9EURY</name>
<dbReference type="AlphaFoldDB" id="A0A5P9P1B1"/>
<dbReference type="Pfam" id="PF12903">
    <property type="entry name" value="DUF3830"/>
    <property type="match status" value="1"/>
</dbReference>
<gene>
    <name evidence="1" type="ORF">GCU68_04280</name>
</gene>
<dbReference type="OrthoDB" id="190693at2157"/>
<protein>
    <submittedName>
        <fullName evidence="1">DUF3830 family protein</fullName>
    </submittedName>
</protein>
<keyword evidence="2" id="KW-1185">Reference proteome</keyword>
<dbReference type="GeneID" id="42300238"/>
<dbReference type="InterPro" id="IPR024532">
    <property type="entry name" value="DUF3830"/>
</dbReference>
<evidence type="ECO:0000313" key="2">
    <source>
        <dbReference type="Proteomes" id="UP000326170"/>
    </source>
</evidence>
<accession>A0A5P9P1B1</accession>
<organism evidence="1 2">
    <name type="scientific">Natronorubrum aibiense</name>
    <dbReference type="NCBI Taxonomy" id="348826"/>
    <lineage>
        <taxon>Archaea</taxon>
        <taxon>Methanobacteriati</taxon>
        <taxon>Methanobacteriota</taxon>
        <taxon>Stenosarchaea group</taxon>
        <taxon>Halobacteria</taxon>
        <taxon>Halobacteriales</taxon>
        <taxon>Natrialbaceae</taxon>
        <taxon>Natronorubrum</taxon>
    </lineage>
</organism>
<dbReference type="Gene3D" id="2.40.100.20">
    <property type="match status" value="1"/>
</dbReference>
<reference evidence="1 2" key="1">
    <citation type="journal article" date="2007" name="Int. J. Syst. Evol. Microbiol.">
        <title>Natronorubrum sulfidifaciens sp. nov., an extremely haloalkaliphilic archaeon isolated from Aiding salt lake in Xin-Jiang, China.</title>
        <authorList>
            <person name="Cui H.L."/>
            <person name="Tohty D."/>
            <person name="Liu H.C."/>
            <person name="Liu S.J."/>
            <person name="Oren A."/>
            <person name="Zhou P.J."/>
        </authorList>
    </citation>
    <scope>NUCLEOTIDE SEQUENCE [LARGE SCALE GENOMIC DNA]</scope>
    <source>
        <strain evidence="1 2">7-3</strain>
    </source>
</reference>